<reference evidence="2 3" key="1">
    <citation type="submission" date="2017-06" db="EMBL/GenBank/DDBJ databases">
        <title>A platform for efficient transgenesis in Macrostomum lignano, a flatworm model organism for stem cell research.</title>
        <authorList>
            <person name="Berezikov E."/>
        </authorList>
    </citation>
    <scope>NUCLEOTIDE SEQUENCE [LARGE SCALE GENOMIC DNA]</scope>
    <source>
        <strain evidence="2">DV1</strain>
        <tissue evidence="2">Whole organism</tissue>
    </source>
</reference>
<evidence type="ECO:0000313" key="2">
    <source>
        <dbReference type="EMBL" id="PAA92072.1"/>
    </source>
</evidence>
<dbReference type="AlphaFoldDB" id="A0A267H3F0"/>
<keyword evidence="3" id="KW-1185">Reference proteome</keyword>
<gene>
    <name evidence="2" type="ORF">BOX15_Mlig027335g1</name>
</gene>
<dbReference type="Proteomes" id="UP000215902">
    <property type="component" value="Unassembled WGS sequence"/>
</dbReference>
<comment type="caution">
    <text evidence="2">The sequence shown here is derived from an EMBL/GenBank/DDBJ whole genome shotgun (WGS) entry which is preliminary data.</text>
</comment>
<feature type="region of interest" description="Disordered" evidence="1">
    <location>
        <begin position="1"/>
        <end position="43"/>
    </location>
</feature>
<dbReference type="EMBL" id="NIVC01000064">
    <property type="protein sequence ID" value="PAA92072.1"/>
    <property type="molecule type" value="Genomic_DNA"/>
</dbReference>
<evidence type="ECO:0000256" key="1">
    <source>
        <dbReference type="SAM" id="MobiDB-lite"/>
    </source>
</evidence>
<feature type="compositionally biased region" description="Polar residues" evidence="1">
    <location>
        <begin position="1"/>
        <end position="22"/>
    </location>
</feature>
<protein>
    <submittedName>
        <fullName evidence="2">Uncharacterized protein</fullName>
    </submittedName>
</protein>
<proteinExistence type="predicted"/>
<accession>A0A267H3F0</accession>
<evidence type="ECO:0000313" key="3">
    <source>
        <dbReference type="Proteomes" id="UP000215902"/>
    </source>
</evidence>
<name>A0A267H3F0_9PLAT</name>
<sequence>MGKQNGKQKSVQHQHANGSSKTKATKEKKIIGKRVNKKQISSQVKDAVERTNSCNTELYAFYAQRNNAAASTMETSQLNTDATTTLSNNDRHRLIEQVTAAFNPERRDAGISMATDSLERVALLSGVVEQKK</sequence>
<organism evidence="2 3">
    <name type="scientific">Macrostomum lignano</name>
    <dbReference type="NCBI Taxonomy" id="282301"/>
    <lineage>
        <taxon>Eukaryota</taxon>
        <taxon>Metazoa</taxon>
        <taxon>Spiralia</taxon>
        <taxon>Lophotrochozoa</taxon>
        <taxon>Platyhelminthes</taxon>
        <taxon>Rhabditophora</taxon>
        <taxon>Macrostomorpha</taxon>
        <taxon>Macrostomida</taxon>
        <taxon>Macrostomidae</taxon>
        <taxon>Macrostomum</taxon>
    </lineage>
</organism>